<protein>
    <submittedName>
        <fullName evidence="1">ATP synthase F0 subunit 8</fullName>
    </submittedName>
</protein>
<gene>
    <name evidence="1" type="primary">ATP8</name>
</gene>
<accession>A0A1I9VTS8</accession>
<dbReference type="EMBL" id="KU975551">
    <property type="protein sequence ID" value="APA17401.1"/>
    <property type="molecule type" value="Genomic_DNA"/>
</dbReference>
<organism evidence="1">
    <name type="scientific">Setaphyes kielensis</name>
    <dbReference type="NCBI Taxonomy" id="3298910"/>
    <lineage>
        <taxon>Eukaryota</taxon>
        <taxon>Metazoa</taxon>
        <taxon>Ecdysozoa</taxon>
        <taxon>Scalidophora</taxon>
        <taxon>Kinorhyncha</taxon>
        <taxon>Allomalorhagida</taxon>
        <taxon>Pycnophyidae</taxon>
        <taxon>Setaphyes</taxon>
    </lineage>
</organism>
<dbReference type="GeneID" id="30219901"/>
<proteinExistence type="predicted"/>
<dbReference type="CTD" id="4509"/>
<reference evidence="1" key="1">
    <citation type="journal article" date="2016" name="PLoS ONE">
        <title>Mitochondrial Genomes of Kinorhyncha: trnM Duplication and New Gene Orders within Animals.</title>
        <authorList>
            <person name="Popova O.V."/>
            <person name="Mikhailov K.V."/>
            <person name="Nikitin M.A."/>
            <person name="Logacheva M.D."/>
            <person name="Penin A.A."/>
            <person name="Muntyan M.S."/>
            <person name="Kedrova O.S."/>
            <person name="Petrov N.B."/>
            <person name="Panchin Y.V."/>
            <person name="Aleoshin V.V."/>
        </authorList>
    </citation>
    <scope>NUCLEOTIDE SEQUENCE</scope>
</reference>
<geneLocation type="mitochondrion" evidence="1"/>
<evidence type="ECO:0000313" key="1">
    <source>
        <dbReference type="EMBL" id="APA17401.1"/>
    </source>
</evidence>
<dbReference type="RefSeq" id="YP_009318494.1">
    <property type="nucleotide sequence ID" value="NC_031872.1"/>
</dbReference>
<sequence>MPQMGPYSMMMVLMMSMFLFWSFVLSLIKVSLFMSMIDGEDNFSWSIF</sequence>
<name>A0A1I9VTS8_9BILA</name>
<dbReference type="AlphaFoldDB" id="A0A1I9VTS8"/>
<keyword evidence="1" id="KW-0496">Mitochondrion</keyword>